<evidence type="ECO:0000313" key="3">
    <source>
        <dbReference type="Proteomes" id="UP000601435"/>
    </source>
</evidence>
<dbReference type="EMBL" id="CAJNJA010011942">
    <property type="protein sequence ID" value="CAE7284072.1"/>
    <property type="molecule type" value="Genomic_DNA"/>
</dbReference>
<evidence type="ECO:0000313" key="2">
    <source>
        <dbReference type="EMBL" id="CAE7284072.1"/>
    </source>
</evidence>
<sequence length="52" mass="5516">MVALVPILFANVAAVQIVLLSLMTVVYLVAATRVFPWATDLANSAAALRKMA</sequence>
<protein>
    <submittedName>
        <fullName evidence="2">Uncharacterized protein</fullName>
    </submittedName>
</protein>
<gene>
    <name evidence="2" type="ORF">SNEC2469_LOCUS6937</name>
</gene>
<dbReference type="Proteomes" id="UP000601435">
    <property type="component" value="Unassembled WGS sequence"/>
</dbReference>
<dbReference type="AlphaFoldDB" id="A0A812MY56"/>
<keyword evidence="1" id="KW-0812">Transmembrane</keyword>
<organism evidence="2 3">
    <name type="scientific">Symbiodinium necroappetens</name>
    <dbReference type="NCBI Taxonomy" id="1628268"/>
    <lineage>
        <taxon>Eukaryota</taxon>
        <taxon>Sar</taxon>
        <taxon>Alveolata</taxon>
        <taxon>Dinophyceae</taxon>
        <taxon>Suessiales</taxon>
        <taxon>Symbiodiniaceae</taxon>
        <taxon>Symbiodinium</taxon>
    </lineage>
</organism>
<keyword evidence="1" id="KW-0472">Membrane</keyword>
<proteinExistence type="predicted"/>
<name>A0A812MY56_9DINO</name>
<keyword evidence="3" id="KW-1185">Reference proteome</keyword>
<keyword evidence="1" id="KW-1133">Transmembrane helix</keyword>
<feature type="transmembrane region" description="Helical" evidence="1">
    <location>
        <begin position="6"/>
        <end position="30"/>
    </location>
</feature>
<evidence type="ECO:0000256" key="1">
    <source>
        <dbReference type="SAM" id="Phobius"/>
    </source>
</evidence>
<accession>A0A812MY56</accession>
<dbReference type="OrthoDB" id="429466at2759"/>
<comment type="caution">
    <text evidence="2">The sequence shown here is derived from an EMBL/GenBank/DDBJ whole genome shotgun (WGS) entry which is preliminary data.</text>
</comment>
<reference evidence="2" key="1">
    <citation type="submission" date="2021-02" db="EMBL/GenBank/DDBJ databases">
        <authorList>
            <person name="Dougan E. K."/>
            <person name="Rhodes N."/>
            <person name="Thang M."/>
            <person name="Chan C."/>
        </authorList>
    </citation>
    <scope>NUCLEOTIDE SEQUENCE</scope>
</reference>